<feature type="chain" id="PRO_5022999520" evidence="2">
    <location>
        <begin position="27"/>
        <end position="329"/>
    </location>
</feature>
<proteinExistence type="predicted"/>
<gene>
    <name evidence="3" type="primary">rnz</name>
    <name evidence="3" type="ORF">PCE31106_03379</name>
</gene>
<dbReference type="AlphaFoldDB" id="A0A5E4WNX8"/>
<dbReference type="GO" id="GO:0042781">
    <property type="term" value="F:3'-tRNA processing endoribonuclease activity"/>
    <property type="evidence" value="ECO:0007669"/>
    <property type="project" value="UniProtKB-EC"/>
</dbReference>
<dbReference type="EMBL" id="CABPSL010000014">
    <property type="protein sequence ID" value="VVE25873.1"/>
    <property type="molecule type" value="Genomic_DNA"/>
</dbReference>
<organism evidence="3 4">
    <name type="scientific">Pandoraea cepalis</name>
    <dbReference type="NCBI Taxonomy" id="2508294"/>
    <lineage>
        <taxon>Bacteria</taxon>
        <taxon>Pseudomonadati</taxon>
        <taxon>Pseudomonadota</taxon>
        <taxon>Betaproteobacteria</taxon>
        <taxon>Burkholderiales</taxon>
        <taxon>Burkholderiaceae</taxon>
        <taxon>Pandoraea</taxon>
    </lineage>
</organism>
<dbReference type="Gene3D" id="3.60.15.10">
    <property type="entry name" value="Ribonuclease Z/Hydroxyacylglutathione hydrolase-like"/>
    <property type="match status" value="1"/>
</dbReference>
<dbReference type="OrthoDB" id="9803916at2"/>
<dbReference type="PANTHER" id="PTHR46018:SF2">
    <property type="entry name" value="ZINC PHOSPHODIESTERASE ELAC PROTEIN 1"/>
    <property type="match status" value="1"/>
</dbReference>
<dbReference type="Proteomes" id="UP000384354">
    <property type="component" value="Unassembled WGS sequence"/>
</dbReference>
<evidence type="ECO:0000313" key="3">
    <source>
        <dbReference type="EMBL" id="VVE25873.1"/>
    </source>
</evidence>
<dbReference type="SUPFAM" id="SSF56281">
    <property type="entry name" value="Metallo-hydrolase/oxidoreductase"/>
    <property type="match status" value="1"/>
</dbReference>
<evidence type="ECO:0000256" key="1">
    <source>
        <dbReference type="ARBA" id="ARBA00022801"/>
    </source>
</evidence>
<feature type="signal peptide" evidence="2">
    <location>
        <begin position="1"/>
        <end position="26"/>
    </location>
</feature>
<keyword evidence="2" id="KW-0732">Signal</keyword>
<sequence length="329" mass="35997">MTLIKRLSESVATLAFAMLMMSPLHAQEIRVTLLGTGTPILNINRFGISMLVEAGNQKLLFDAGRGVATRLHQRNVPIRDIDAVFVSLMNSDHVTGLADLYASAPLPTDDGRRTTPLVMYGPEGIENVAAGLKLMLKDNNRLRLLAKETNPGAIDIHAYVVKPGVVYDRDGVKVSAFLIEHGVTKPDYGYRVTYMGRTVVITDDCTYSENLVANAKGADLMVQSVAIASKALEARDMDYANHFYSYLANPTNVARIFSEAQPKLAVLAHISLYSRHGIPRASMDELRDRISQGYSGRFVIGEDLMSFVVGKDGASPVPYDPGVRSREPI</sequence>
<dbReference type="CDD" id="cd07719">
    <property type="entry name" value="arylsulfatase_AtsA-like_MBL-fold"/>
    <property type="match status" value="1"/>
</dbReference>
<dbReference type="PANTHER" id="PTHR46018">
    <property type="entry name" value="ZINC PHOSPHODIESTERASE ELAC PROTEIN 1"/>
    <property type="match status" value="1"/>
</dbReference>
<dbReference type="Pfam" id="PF23023">
    <property type="entry name" value="Anti-Pycsar_Apyc1"/>
    <property type="match status" value="1"/>
</dbReference>
<dbReference type="InterPro" id="IPR044094">
    <property type="entry name" value="AtsA-like_MBL-fold"/>
</dbReference>
<keyword evidence="1 3" id="KW-0378">Hydrolase</keyword>
<protein>
    <submittedName>
        <fullName evidence="3">Ribonuclease Z</fullName>
        <ecNumber evidence="3">3.1.26.11</ecNumber>
    </submittedName>
</protein>
<reference evidence="3 4" key="1">
    <citation type="submission" date="2019-08" db="EMBL/GenBank/DDBJ databases">
        <authorList>
            <person name="Peeters C."/>
        </authorList>
    </citation>
    <scope>NUCLEOTIDE SEQUENCE [LARGE SCALE GENOMIC DNA]</scope>
    <source>
        <strain evidence="3 4">LMG 31106</strain>
    </source>
</reference>
<accession>A0A5E4WNX8</accession>
<evidence type="ECO:0000313" key="4">
    <source>
        <dbReference type="Proteomes" id="UP000384354"/>
    </source>
</evidence>
<dbReference type="InterPro" id="IPR036866">
    <property type="entry name" value="RibonucZ/Hydroxyglut_hydro"/>
</dbReference>
<name>A0A5E4WNX8_9BURK</name>
<dbReference type="EC" id="3.1.26.11" evidence="3"/>
<evidence type="ECO:0000256" key="2">
    <source>
        <dbReference type="SAM" id="SignalP"/>
    </source>
</evidence>